<reference evidence="2 3" key="1">
    <citation type="submission" date="2019-09" db="EMBL/GenBank/DDBJ databases">
        <title>Goodfellowia gen. nov., a new genus of the Pseudonocardineae related to Actinoalloteichus, containing Goodfellowia coeruleoviolacea gen. nov., comb. nov. gen. nov., comb. nov.</title>
        <authorList>
            <person name="Labeda D."/>
        </authorList>
    </citation>
    <scope>NUCLEOTIDE SEQUENCE [LARGE SCALE GENOMIC DNA]</scope>
    <source>
        <strain evidence="2 3">AN110305</strain>
    </source>
</reference>
<dbReference type="NCBIfam" id="TIGR01764">
    <property type="entry name" value="excise"/>
    <property type="match status" value="1"/>
</dbReference>
<dbReference type="InterPro" id="IPR009061">
    <property type="entry name" value="DNA-bd_dom_put_sf"/>
</dbReference>
<gene>
    <name evidence="2" type="ORF">F0L68_00245</name>
</gene>
<evidence type="ECO:0000313" key="2">
    <source>
        <dbReference type="EMBL" id="KAA2267198.1"/>
    </source>
</evidence>
<dbReference type="AlphaFoldDB" id="A0A5B2XTF3"/>
<accession>A0A5B2XTF3</accession>
<evidence type="ECO:0000313" key="3">
    <source>
        <dbReference type="Proteomes" id="UP000323454"/>
    </source>
</evidence>
<organism evidence="2 3">
    <name type="scientific">Solihabitans fulvus</name>
    <dbReference type="NCBI Taxonomy" id="1892852"/>
    <lineage>
        <taxon>Bacteria</taxon>
        <taxon>Bacillati</taxon>
        <taxon>Actinomycetota</taxon>
        <taxon>Actinomycetes</taxon>
        <taxon>Pseudonocardiales</taxon>
        <taxon>Pseudonocardiaceae</taxon>
        <taxon>Solihabitans</taxon>
    </lineage>
</organism>
<feature type="domain" description="Helix-turn-helix" evidence="1">
    <location>
        <begin position="11"/>
        <end position="55"/>
    </location>
</feature>
<dbReference type="EMBL" id="VUOB01000001">
    <property type="protein sequence ID" value="KAA2267198.1"/>
    <property type="molecule type" value="Genomic_DNA"/>
</dbReference>
<keyword evidence="3" id="KW-1185">Reference proteome</keyword>
<protein>
    <submittedName>
        <fullName evidence="2">Helix-turn-helix domain-containing protein</fullName>
    </submittedName>
</protein>
<dbReference type="Pfam" id="PF12728">
    <property type="entry name" value="HTH_17"/>
    <property type="match status" value="1"/>
</dbReference>
<dbReference type="InterPro" id="IPR010093">
    <property type="entry name" value="SinI_DNA-bd"/>
</dbReference>
<dbReference type="Proteomes" id="UP000323454">
    <property type="component" value="Unassembled WGS sequence"/>
</dbReference>
<reference evidence="2 3" key="2">
    <citation type="submission" date="2019-09" db="EMBL/GenBank/DDBJ databases">
        <authorList>
            <person name="Jin C."/>
        </authorList>
    </citation>
    <scope>NUCLEOTIDE SEQUENCE [LARGE SCALE GENOMIC DNA]</scope>
    <source>
        <strain evidence="2 3">AN110305</strain>
    </source>
</reference>
<dbReference type="SUPFAM" id="SSF46955">
    <property type="entry name" value="Putative DNA-binding domain"/>
    <property type="match status" value="1"/>
</dbReference>
<dbReference type="OrthoDB" id="9806039at2"/>
<sequence>MDQPQLLAALEAAECLSVSEVTVRRAIRSGELPCIRIGRAVRISVEDLRAFADAHRSAGVLRDEA</sequence>
<dbReference type="InterPro" id="IPR041657">
    <property type="entry name" value="HTH_17"/>
</dbReference>
<comment type="caution">
    <text evidence="2">The sequence shown here is derived from an EMBL/GenBank/DDBJ whole genome shotgun (WGS) entry which is preliminary data.</text>
</comment>
<name>A0A5B2XTF3_9PSEU</name>
<evidence type="ECO:0000259" key="1">
    <source>
        <dbReference type="Pfam" id="PF12728"/>
    </source>
</evidence>
<dbReference type="GO" id="GO:0003677">
    <property type="term" value="F:DNA binding"/>
    <property type="evidence" value="ECO:0007669"/>
    <property type="project" value="InterPro"/>
</dbReference>
<proteinExistence type="predicted"/>